<sequence>MNQLERVQRSLTKKSMPHFEIGDTVRVHVKVIEGEKERIQVYEGAVIARKGTLNTEMFTVRKVSYGVGVERIFPVHSPIVTKIDVMRQGKVRRAKLYYLRGKKGKFSRVEDREFVAESKAQAPAARAEEPAGAKVESASPAHA</sequence>
<dbReference type="PANTHER" id="PTHR15680">
    <property type="entry name" value="RIBOSOMAL PROTEIN L19"/>
    <property type="match status" value="1"/>
</dbReference>
<dbReference type="GO" id="GO:0006412">
    <property type="term" value="P:translation"/>
    <property type="evidence" value="ECO:0007669"/>
    <property type="project" value="UniProtKB-UniRule"/>
</dbReference>
<accession>A0A1W1HZP6</accession>
<dbReference type="InterPro" id="IPR008991">
    <property type="entry name" value="Translation_prot_SH3-like_sf"/>
</dbReference>
<dbReference type="InterPro" id="IPR038657">
    <property type="entry name" value="Ribosomal_bL19_sf"/>
</dbReference>
<dbReference type="STRING" id="1325564.NSJP_0058"/>
<dbReference type="KEGG" id="nja:NSJP_0058"/>
<dbReference type="FunFam" id="2.30.30.790:FF:000001">
    <property type="entry name" value="50S ribosomal protein L19"/>
    <property type="match status" value="1"/>
</dbReference>
<dbReference type="Pfam" id="PF01245">
    <property type="entry name" value="Ribosomal_L19"/>
    <property type="match status" value="1"/>
</dbReference>
<reference evidence="8 9" key="1">
    <citation type="submission" date="2017-03" db="EMBL/GenBank/DDBJ databases">
        <authorList>
            <person name="Afonso C.L."/>
            <person name="Miller P.J."/>
            <person name="Scott M.A."/>
            <person name="Spackman E."/>
            <person name="Goraichik I."/>
            <person name="Dimitrov K.M."/>
            <person name="Suarez D.L."/>
            <person name="Swayne D.E."/>
        </authorList>
    </citation>
    <scope>NUCLEOTIDE SEQUENCE [LARGE SCALE GENOMIC DNA]</scope>
    <source>
        <strain evidence="8">Genome sequencing of Nitrospira japonica strain NJ11</strain>
    </source>
</reference>
<dbReference type="OrthoDB" id="9803541at2"/>
<feature type="region of interest" description="Disordered" evidence="7">
    <location>
        <begin position="116"/>
        <end position="143"/>
    </location>
</feature>
<evidence type="ECO:0000256" key="2">
    <source>
        <dbReference type="ARBA" id="ARBA00022980"/>
    </source>
</evidence>
<organism evidence="8 9">
    <name type="scientific">Nitrospira japonica</name>
    <dbReference type="NCBI Taxonomy" id="1325564"/>
    <lineage>
        <taxon>Bacteria</taxon>
        <taxon>Pseudomonadati</taxon>
        <taxon>Nitrospirota</taxon>
        <taxon>Nitrospiria</taxon>
        <taxon>Nitrospirales</taxon>
        <taxon>Nitrospiraceae</taxon>
        <taxon>Nitrospira</taxon>
    </lineage>
</organism>
<protein>
    <recommendedName>
        <fullName evidence="4 5">Large ribosomal subunit protein bL19</fullName>
    </recommendedName>
</protein>
<evidence type="ECO:0000256" key="4">
    <source>
        <dbReference type="ARBA" id="ARBA00035171"/>
    </source>
</evidence>
<name>A0A1W1HZP6_9BACT</name>
<dbReference type="InterPro" id="IPR001857">
    <property type="entry name" value="Ribosomal_bL19"/>
</dbReference>
<evidence type="ECO:0000313" key="8">
    <source>
        <dbReference type="EMBL" id="SLM46230.1"/>
    </source>
</evidence>
<dbReference type="GO" id="GO:0003735">
    <property type="term" value="F:structural constituent of ribosome"/>
    <property type="evidence" value="ECO:0007669"/>
    <property type="project" value="InterPro"/>
</dbReference>
<evidence type="ECO:0000313" key="9">
    <source>
        <dbReference type="Proteomes" id="UP000192042"/>
    </source>
</evidence>
<keyword evidence="3 5" id="KW-0687">Ribonucleoprotein</keyword>
<evidence type="ECO:0000256" key="7">
    <source>
        <dbReference type="SAM" id="MobiDB-lite"/>
    </source>
</evidence>
<dbReference type="HAMAP" id="MF_00402">
    <property type="entry name" value="Ribosomal_bL19"/>
    <property type="match status" value="1"/>
</dbReference>
<evidence type="ECO:0000256" key="3">
    <source>
        <dbReference type="ARBA" id="ARBA00023274"/>
    </source>
</evidence>
<dbReference type="InterPro" id="IPR018257">
    <property type="entry name" value="Ribosomal_bL19_CS"/>
</dbReference>
<evidence type="ECO:0000256" key="6">
    <source>
        <dbReference type="RuleBase" id="RU000559"/>
    </source>
</evidence>
<dbReference type="AlphaFoldDB" id="A0A1W1HZP6"/>
<comment type="similarity">
    <text evidence="1 5 6">Belongs to the bacterial ribosomal protein bL19 family.</text>
</comment>
<dbReference type="GO" id="GO:0022625">
    <property type="term" value="C:cytosolic large ribosomal subunit"/>
    <property type="evidence" value="ECO:0007669"/>
    <property type="project" value="TreeGrafter"/>
</dbReference>
<dbReference type="PANTHER" id="PTHR15680:SF9">
    <property type="entry name" value="LARGE RIBOSOMAL SUBUNIT PROTEIN BL19M"/>
    <property type="match status" value="1"/>
</dbReference>
<dbReference type="PRINTS" id="PR00061">
    <property type="entry name" value="RIBOSOMALL19"/>
</dbReference>
<dbReference type="SUPFAM" id="SSF50104">
    <property type="entry name" value="Translation proteins SH3-like domain"/>
    <property type="match status" value="1"/>
</dbReference>
<dbReference type="EMBL" id="LT828648">
    <property type="protein sequence ID" value="SLM46230.1"/>
    <property type="molecule type" value="Genomic_DNA"/>
</dbReference>
<comment type="function">
    <text evidence="5 6">This protein is located at the 30S-50S ribosomal subunit interface and may play a role in the structure and function of the aminoacyl-tRNA binding site.</text>
</comment>
<gene>
    <name evidence="5 8" type="primary">rplS</name>
    <name evidence="8" type="ORF">NSJP_0058</name>
</gene>
<evidence type="ECO:0000256" key="5">
    <source>
        <dbReference type="HAMAP-Rule" id="MF_00402"/>
    </source>
</evidence>
<proteinExistence type="inferred from homology"/>
<keyword evidence="9" id="KW-1185">Reference proteome</keyword>
<dbReference type="PROSITE" id="PS01015">
    <property type="entry name" value="RIBOSOMAL_L19"/>
    <property type="match status" value="1"/>
</dbReference>
<dbReference type="Gene3D" id="2.30.30.790">
    <property type="match status" value="1"/>
</dbReference>
<evidence type="ECO:0000256" key="1">
    <source>
        <dbReference type="ARBA" id="ARBA00005781"/>
    </source>
</evidence>
<dbReference type="RefSeq" id="WP_080884952.1">
    <property type="nucleotide sequence ID" value="NZ_LT828648.1"/>
</dbReference>
<dbReference type="PIRSF" id="PIRSF002191">
    <property type="entry name" value="Ribosomal_L19"/>
    <property type="match status" value="1"/>
</dbReference>
<dbReference type="Proteomes" id="UP000192042">
    <property type="component" value="Chromosome I"/>
</dbReference>
<keyword evidence="2 5" id="KW-0689">Ribosomal protein</keyword>
<dbReference type="NCBIfam" id="TIGR01024">
    <property type="entry name" value="rplS_bact"/>
    <property type="match status" value="1"/>
</dbReference>